<organism evidence="1 2">
    <name type="scientific">Dethiosulfovibrio marinus</name>
    <dbReference type="NCBI Taxonomy" id="133532"/>
    <lineage>
        <taxon>Bacteria</taxon>
        <taxon>Thermotogati</taxon>
        <taxon>Synergistota</taxon>
        <taxon>Synergistia</taxon>
        <taxon>Synergistales</taxon>
        <taxon>Dethiosulfovibrionaceae</taxon>
        <taxon>Dethiosulfovibrio</taxon>
    </lineage>
</organism>
<reference evidence="1 2" key="1">
    <citation type="submission" date="2022-01" db="EMBL/GenBank/DDBJ databases">
        <title>Dethiosulfovibrio faecalis sp. nov., a novel proteolytic, non-sulfur-reducing bacterium isolated from a marine aquaculture solid waste bioreactor.</title>
        <authorList>
            <person name="Grabowski S."/>
            <person name="Apolinario E."/>
            <person name="Schneider N."/>
            <person name="Marshall C.W."/>
            <person name="Sowers K.R."/>
        </authorList>
    </citation>
    <scope>NUCLEOTIDE SEQUENCE [LARGE SCALE GENOMIC DNA]</scope>
    <source>
        <strain evidence="1 2">DSM 12537</strain>
    </source>
</reference>
<dbReference type="EMBL" id="JAKGUD010000013">
    <property type="protein sequence ID" value="MCF4143318.1"/>
    <property type="molecule type" value="Genomic_DNA"/>
</dbReference>
<proteinExistence type="predicted"/>
<protein>
    <recommendedName>
        <fullName evidence="3">Flagellin N-terminal domain-containing protein</fullName>
    </recommendedName>
</protein>
<evidence type="ECO:0000313" key="1">
    <source>
        <dbReference type="EMBL" id="MCF4143318.1"/>
    </source>
</evidence>
<dbReference type="RefSeq" id="WP_236100018.1">
    <property type="nucleotide sequence ID" value="NZ_JAKGUD010000013.1"/>
</dbReference>
<sequence length="384" mass="42481">MHIDGTRLGLRTFAPWKKSVTEQARQFAGCAPLGTFGDSLKISDLGKRLQIRSEETTLCNDKTSSNNADPALKLMDETISKLGETLEEMRKISVLAEDTDLSDSDRIRLQMRMRGLQENAKKDIWSMGLKMAGKSGSEAEALAACASNLVFEQGGGYYGMPTTMEGQENPDMLQRALTRAKNGQEWDVAEVMESVDQLSEVKVIQGPSISVEGSWDDSQLPDEVDPDAPRMYVAKAWKTRYKVVDDPEELTVRQRLEADPRVILIMDPKSAVKATERIDREIETLKELRKDLSSVIAYGSTIGGETEGNANQPESRFRVSTSLGIMVATQDKPGDFRLTEPIGAAGNMFAHLDSTLKNQIARRLGIVAPDGYSPELYRTVHTFV</sequence>
<keyword evidence="2" id="KW-1185">Reference proteome</keyword>
<name>A0ABS9EQ49_9BACT</name>
<evidence type="ECO:0000313" key="2">
    <source>
        <dbReference type="Proteomes" id="UP001200430"/>
    </source>
</evidence>
<gene>
    <name evidence="1" type="ORF">L2W38_10890</name>
</gene>
<accession>A0ABS9EQ49</accession>
<evidence type="ECO:0008006" key="3">
    <source>
        <dbReference type="Google" id="ProtNLM"/>
    </source>
</evidence>
<comment type="caution">
    <text evidence="1">The sequence shown here is derived from an EMBL/GenBank/DDBJ whole genome shotgun (WGS) entry which is preliminary data.</text>
</comment>
<dbReference type="Proteomes" id="UP001200430">
    <property type="component" value="Unassembled WGS sequence"/>
</dbReference>